<dbReference type="AlphaFoldDB" id="A0A072PMH4"/>
<dbReference type="Pfam" id="PF18566">
    <property type="entry name" value="Ldi"/>
    <property type="match status" value="2"/>
</dbReference>
<reference evidence="2 3" key="1">
    <citation type="submission" date="2013-03" db="EMBL/GenBank/DDBJ databases">
        <title>The Genome Sequence of Exophiala aquamarina CBS 119918.</title>
        <authorList>
            <consortium name="The Broad Institute Genomics Platform"/>
            <person name="Cuomo C."/>
            <person name="de Hoog S."/>
            <person name="Gorbushina A."/>
            <person name="Walker B."/>
            <person name="Young S.K."/>
            <person name="Zeng Q."/>
            <person name="Gargeya S."/>
            <person name="Fitzgerald M."/>
            <person name="Haas B."/>
            <person name="Abouelleil A."/>
            <person name="Allen A.W."/>
            <person name="Alvarado L."/>
            <person name="Arachchi H.M."/>
            <person name="Berlin A.M."/>
            <person name="Chapman S.B."/>
            <person name="Gainer-Dewar J."/>
            <person name="Goldberg J."/>
            <person name="Griggs A."/>
            <person name="Gujja S."/>
            <person name="Hansen M."/>
            <person name="Howarth C."/>
            <person name="Imamovic A."/>
            <person name="Ireland A."/>
            <person name="Larimer J."/>
            <person name="McCowan C."/>
            <person name="Murphy C."/>
            <person name="Pearson M."/>
            <person name="Poon T.W."/>
            <person name="Priest M."/>
            <person name="Roberts A."/>
            <person name="Saif S."/>
            <person name="Shea T."/>
            <person name="Sisk P."/>
            <person name="Sykes S."/>
            <person name="Wortman J."/>
            <person name="Nusbaum C."/>
            <person name="Birren B."/>
        </authorList>
    </citation>
    <scope>NUCLEOTIDE SEQUENCE [LARGE SCALE GENOMIC DNA]</scope>
    <source>
        <strain evidence="2 3">CBS 119918</strain>
    </source>
</reference>
<dbReference type="Proteomes" id="UP000027920">
    <property type="component" value="Unassembled WGS sequence"/>
</dbReference>
<accession>A0A072PMH4</accession>
<evidence type="ECO:0000313" key="3">
    <source>
        <dbReference type="Proteomes" id="UP000027920"/>
    </source>
</evidence>
<feature type="domain" description="Linalool dehydratase/isomerase" evidence="1">
    <location>
        <begin position="68"/>
        <end position="226"/>
    </location>
</feature>
<protein>
    <recommendedName>
        <fullName evidence="1">Linalool dehydratase/isomerase domain-containing protein</fullName>
    </recommendedName>
</protein>
<dbReference type="STRING" id="1182545.A0A072PMH4"/>
<dbReference type="EMBL" id="AMGV01000002">
    <property type="protein sequence ID" value="KEF60957.1"/>
    <property type="molecule type" value="Genomic_DNA"/>
</dbReference>
<sequence length="568" mass="65425">MSPTTMTRTKSALTISSVCPVQMSQYPKLDAKQAGHLRHFHNLVAQPDGEWHHFGSLEAQQEWDDAYRYQLATMSYAVGAAHYHRLPAMRNVFKELFRRIIHKMLRREVWGYWFTTSHGGTLLDPDLKELRKPWADPVIKENIMYSGHLLLMTSLYAMLFDDDEFEKEGSLKFSWNPLFWGMGREDFVYDNRSLQNVIFKQMEENDWVGVCCEPNAVFVVCNQFPVCKRLHGPEPCAEWLTRSVQIIAMRYNDVRDRTNNTEEMLKKYKASLVRKGMLNDSGLYPSFFALKQKRAMPARQGAHTAWANAFMNSWNSTKVHSLYDSQVIGFLTEVEGKTRLQPSSVASAFRRLVAEEDANPASMHTLHKAREQAPLFANPLFPFETISWGCFLMMLSELGKKKQLADLLEYADSHLNPRWECGGLYYPRNDQLLDHEYNMIHMEPHSGNCGIGYARLNVADGQKKMWEQPWTRETLAGRPWVDGLTLGDGVDFLRGIWDQEKRAMVITLKSWSGERRHLCFMIRNLEVGTWATYVDGRLKQTTDLVEDRGLEISVSIADAEVDIVVTAP</sequence>
<organism evidence="2 3">
    <name type="scientific">Exophiala aquamarina CBS 119918</name>
    <dbReference type="NCBI Taxonomy" id="1182545"/>
    <lineage>
        <taxon>Eukaryota</taxon>
        <taxon>Fungi</taxon>
        <taxon>Dikarya</taxon>
        <taxon>Ascomycota</taxon>
        <taxon>Pezizomycotina</taxon>
        <taxon>Eurotiomycetes</taxon>
        <taxon>Chaetothyriomycetidae</taxon>
        <taxon>Chaetothyriales</taxon>
        <taxon>Herpotrichiellaceae</taxon>
        <taxon>Exophiala</taxon>
    </lineage>
</organism>
<evidence type="ECO:0000259" key="1">
    <source>
        <dbReference type="Pfam" id="PF18566"/>
    </source>
</evidence>
<dbReference type="VEuPathDB" id="FungiDB:A1O9_02521"/>
<dbReference type="GeneID" id="25277463"/>
<keyword evidence="3" id="KW-1185">Reference proteome</keyword>
<dbReference type="InterPro" id="IPR041411">
    <property type="entry name" value="Ldi"/>
</dbReference>
<dbReference type="OrthoDB" id="9979195at2759"/>
<dbReference type="HOGENOM" id="CLU_044865_1_0_1"/>
<gene>
    <name evidence="2" type="ORF">A1O9_02521</name>
</gene>
<proteinExistence type="predicted"/>
<name>A0A072PMH4_9EURO</name>
<dbReference type="RefSeq" id="XP_013263547.1">
    <property type="nucleotide sequence ID" value="XM_013408093.1"/>
</dbReference>
<feature type="domain" description="Linalool dehydratase/isomerase" evidence="1">
    <location>
        <begin position="245"/>
        <end position="431"/>
    </location>
</feature>
<evidence type="ECO:0000313" key="2">
    <source>
        <dbReference type="EMBL" id="KEF60957.1"/>
    </source>
</evidence>
<comment type="caution">
    <text evidence="2">The sequence shown here is derived from an EMBL/GenBank/DDBJ whole genome shotgun (WGS) entry which is preliminary data.</text>
</comment>